<feature type="non-terminal residue" evidence="2">
    <location>
        <position position="93"/>
    </location>
</feature>
<comment type="caution">
    <text evidence="2">The sequence shown here is derived from an EMBL/GenBank/DDBJ whole genome shotgun (WGS) entry which is preliminary data.</text>
</comment>
<evidence type="ECO:0000313" key="2">
    <source>
        <dbReference type="EMBL" id="KAH0867291.1"/>
    </source>
</evidence>
<dbReference type="Proteomes" id="UP000824890">
    <property type="component" value="Unassembled WGS sequence"/>
</dbReference>
<reference evidence="2 3" key="1">
    <citation type="submission" date="2021-05" db="EMBL/GenBank/DDBJ databases">
        <title>Genome Assembly of Synthetic Allotetraploid Brassica napus Reveals Homoeologous Exchanges between Subgenomes.</title>
        <authorList>
            <person name="Davis J.T."/>
        </authorList>
    </citation>
    <scope>NUCLEOTIDE SEQUENCE [LARGE SCALE GENOMIC DNA]</scope>
    <source>
        <strain evidence="3">cv. Da-Ae</strain>
        <tissue evidence="2">Seedling</tissue>
    </source>
</reference>
<feature type="region of interest" description="Disordered" evidence="1">
    <location>
        <begin position="1"/>
        <end position="56"/>
    </location>
</feature>
<name>A0ABQ7YGD2_BRANA</name>
<proteinExistence type="predicted"/>
<feature type="compositionally biased region" description="Polar residues" evidence="1">
    <location>
        <begin position="20"/>
        <end position="29"/>
    </location>
</feature>
<evidence type="ECO:0000313" key="3">
    <source>
        <dbReference type="Proteomes" id="UP000824890"/>
    </source>
</evidence>
<sequence>MGSHPSFEPKHHRGGGGATSDRQQFTRPLQQVWREKRLTPPTAKLDGTSQLQPNGITSWKNHKIKENLSESSYFRWCKFQEAYHVSNPVLNQA</sequence>
<organism evidence="2 3">
    <name type="scientific">Brassica napus</name>
    <name type="common">Rape</name>
    <dbReference type="NCBI Taxonomy" id="3708"/>
    <lineage>
        <taxon>Eukaryota</taxon>
        <taxon>Viridiplantae</taxon>
        <taxon>Streptophyta</taxon>
        <taxon>Embryophyta</taxon>
        <taxon>Tracheophyta</taxon>
        <taxon>Spermatophyta</taxon>
        <taxon>Magnoliopsida</taxon>
        <taxon>eudicotyledons</taxon>
        <taxon>Gunneridae</taxon>
        <taxon>Pentapetalae</taxon>
        <taxon>rosids</taxon>
        <taxon>malvids</taxon>
        <taxon>Brassicales</taxon>
        <taxon>Brassicaceae</taxon>
        <taxon>Brassiceae</taxon>
        <taxon>Brassica</taxon>
    </lineage>
</organism>
<dbReference type="EMBL" id="JAGKQM010000017">
    <property type="protein sequence ID" value="KAH0867291.1"/>
    <property type="molecule type" value="Genomic_DNA"/>
</dbReference>
<keyword evidence="3" id="KW-1185">Reference proteome</keyword>
<evidence type="ECO:0000256" key="1">
    <source>
        <dbReference type="SAM" id="MobiDB-lite"/>
    </source>
</evidence>
<gene>
    <name evidence="2" type="ORF">HID58_074313</name>
</gene>
<feature type="compositionally biased region" description="Polar residues" evidence="1">
    <location>
        <begin position="47"/>
        <end position="56"/>
    </location>
</feature>
<protein>
    <submittedName>
        <fullName evidence="2">Uncharacterized protein</fullName>
    </submittedName>
</protein>
<accession>A0ABQ7YGD2</accession>